<keyword evidence="2" id="KW-0808">Transferase</keyword>
<dbReference type="GO" id="GO:0016740">
    <property type="term" value="F:transferase activity"/>
    <property type="evidence" value="ECO:0007669"/>
    <property type="project" value="UniProtKB-KW"/>
</dbReference>
<dbReference type="InterPro" id="IPR029044">
    <property type="entry name" value="Nucleotide-diphossugar_trans"/>
</dbReference>
<dbReference type="PANTHER" id="PTHR43685:SF3">
    <property type="entry name" value="SLR2126 PROTEIN"/>
    <property type="match status" value="1"/>
</dbReference>
<dbReference type="InterPro" id="IPR050834">
    <property type="entry name" value="Glycosyltransf_2"/>
</dbReference>
<accession>A0A365P401</accession>
<dbReference type="PANTHER" id="PTHR43685">
    <property type="entry name" value="GLYCOSYLTRANSFERASE"/>
    <property type="match status" value="1"/>
</dbReference>
<dbReference type="CDD" id="cd00761">
    <property type="entry name" value="Glyco_tranf_GTA_type"/>
    <property type="match status" value="1"/>
</dbReference>
<dbReference type="OrthoDB" id="1326385at2"/>
<dbReference type="RefSeq" id="WP_113988119.1">
    <property type="nucleotide sequence ID" value="NZ_QLST01000003.1"/>
</dbReference>
<evidence type="ECO:0000313" key="2">
    <source>
        <dbReference type="EMBL" id="RBA29150.1"/>
    </source>
</evidence>
<name>A0A365P401_9FLAO</name>
<dbReference type="EMBL" id="QLST01000003">
    <property type="protein sequence ID" value="RBA29150.1"/>
    <property type="molecule type" value="Genomic_DNA"/>
</dbReference>
<reference evidence="2 3" key="1">
    <citation type="submission" date="2018-06" db="EMBL/GenBank/DDBJ databases">
        <title>Flavobacterium tibetense sp. nov., isolated from a wetland YonghuCo on Tibetan Plateau.</title>
        <authorList>
            <person name="Xing P."/>
            <person name="Phurbu D."/>
            <person name="Lu H."/>
        </authorList>
    </citation>
    <scope>NUCLEOTIDE SEQUENCE [LARGE SCALE GENOMIC DNA]</scope>
    <source>
        <strain evidence="2 3">YH5</strain>
    </source>
</reference>
<sequence>MISFTTYTNTQGEAIYYTGNPDLDKLETLSLGTGDLWHSSFEQGYKNAFPEIVYFAVVFFWYVNDFDDLDECVSWRINPNAFAIRKSAWDALNGFDAEIENPTLQALDFGYNFLKNSGGLPLYVRGLYADTTQSVQKISSYDRHVFFRKNFKLEHAVYMNFREGFWKVNEWVNLFKARKFAFRTHYPLIPPRTLEAIKGNPTVSYIIPTMLRQDFTLTLLEDLKKQTYLPTQVVVVDATPENQRDESLYNPANYPFEVIFQWQTTKGSCRARNEAIAFCTGDYILFGDDDIRIPSDFIENHIRLLQTYKAGACNGLDIRADHQQQTLIDLDKKLDQLGEKRWKVGPTPNFSNANSCVKKEYVDQLKGNDINYDGGYGEDTDFGLSLVKLGVPVLYNPFSANLHLKPPAGGYRFWGSQAKKKGKQRKAQPWELDTPVKRIIPIPSPTIMYMIYKHFDARTIKEYSIKYFVLHLSKGKLVELPLKLIRLPYKILQYKKSVFYAKKLLALGKRTA</sequence>
<dbReference type="InterPro" id="IPR001173">
    <property type="entry name" value="Glyco_trans_2-like"/>
</dbReference>
<feature type="domain" description="Glycosyltransferase 2-like" evidence="1">
    <location>
        <begin position="204"/>
        <end position="362"/>
    </location>
</feature>
<proteinExistence type="predicted"/>
<dbReference type="Proteomes" id="UP000253319">
    <property type="component" value="Unassembled WGS sequence"/>
</dbReference>
<dbReference type="AlphaFoldDB" id="A0A365P401"/>
<dbReference type="SUPFAM" id="SSF53448">
    <property type="entry name" value="Nucleotide-diphospho-sugar transferases"/>
    <property type="match status" value="1"/>
</dbReference>
<protein>
    <submittedName>
        <fullName evidence="2">Family 2 glycosyl transferase</fullName>
    </submittedName>
</protein>
<dbReference type="Gene3D" id="3.90.550.10">
    <property type="entry name" value="Spore Coat Polysaccharide Biosynthesis Protein SpsA, Chain A"/>
    <property type="match status" value="1"/>
</dbReference>
<gene>
    <name evidence="2" type="ORF">DPN68_03010</name>
</gene>
<evidence type="ECO:0000259" key="1">
    <source>
        <dbReference type="Pfam" id="PF00535"/>
    </source>
</evidence>
<organism evidence="2 3">
    <name type="scientific">Flavobacterium tibetense</name>
    <dbReference type="NCBI Taxonomy" id="2233533"/>
    <lineage>
        <taxon>Bacteria</taxon>
        <taxon>Pseudomonadati</taxon>
        <taxon>Bacteroidota</taxon>
        <taxon>Flavobacteriia</taxon>
        <taxon>Flavobacteriales</taxon>
        <taxon>Flavobacteriaceae</taxon>
        <taxon>Flavobacterium</taxon>
    </lineage>
</organism>
<evidence type="ECO:0000313" key="3">
    <source>
        <dbReference type="Proteomes" id="UP000253319"/>
    </source>
</evidence>
<comment type="caution">
    <text evidence="2">The sequence shown here is derived from an EMBL/GenBank/DDBJ whole genome shotgun (WGS) entry which is preliminary data.</text>
</comment>
<dbReference type="Pfam" id="PF00535">
    <property type="entry name" value="Glycos_transf_2"/>
    <property type="match status" value="1"/>
</dbReference>
<keyword evidence="3" id="KW-1185">Reference proteome</keyword>